<dbReference type="InterPro" id="IPR014094">
    <property type="entry name" value="LpoB"/>
</dbReference>
<dbReference type="PROSITE" id="PS51257">
    <property type="entry name" value="PROKAR_LIPOPROTEIN"/>
    <property type="match status" value="1"/>
</dbReference>
<dbReference type="EMBL" id="UOGF01000060">
    <property type="protein sequence ID" value="VAX30499.1"/>
    <property type="molecule type" value="Genomic_DNA"/>
</dbReference>
<dbReference type="PANTHER" id="PTHR40593:SF1">
    <property type="entry name" value="PENICILLIN-BINDING PROTEIN ACTIVATOR LPOB"/>
    <property type="match status" value="1"/>
</dbReference>
<organism evidence="1">
    <name type="scientific">hydrothermal vent metagenome</name>
    <dbReference type="NCBI Taxonomy" id="652676"/>
    <lineage>
        <taxon>unclassified sequences</taxon>
        <taxon>metagenomes</taxon>
        <taxon>ecological metagenomes</taxon>
    </lineage>
</organism>
<gene>
    <name evidence="1" type="ORF">MNBD_NITROSPIRAE01-739</name>
</gene>
<dbReference type="Gene3D" id="3.40.50.10610">
    <property type="entry name" value="ABC-type transport auxiliary lipoprotein component"/>
    <property type="match status" value="1"/>
</dbReference>
<dbReference type="GO" id="GO:0030234">
    <property type="term" value="F:enzyme regulator activity"/>
    <property type="evidence" value="ECO:0007669"/>
    <property type="project" value="TreeGrafter"/>
</dbReference>
<reference evidence="1" key="1">
    <citation type="submission" date="2018-06" db="EMBL/GenBank/DDBJ databases">
        <authorList>
            <person name="Zhirakovskaya E."/>
        </authorList>
    </citation>
    <scope>NUCLEOTIDE SEQUENCE</scope>
</reference>
<evidence type="ECO:0000313" key="1">
    <source>
        <dbReference type="EMBL" id="VAX30499.1"/>
    </source>
</evidence>
<dbReference type="GO" id="GO:0009252">
    <property type="term" value="P:peptidoglycan biosynthetic process"/>
    <property type="evidence" value="ECO:0007669"/>
    <property type="project" value="TreeGrafter"/>
</dbReference>
<keyword evidence="1" id="KW-0449">Lipoprotein</keyword>
<dbReference type="AlphaFoldDB" id="A0A3B1CJW2"/>
<dbReference type="GO" id="GO:0031241">
    <property type="term" value="C:periplasmic side of cell outer membrane"/>
    <property type="evidence" value="ECO:0007669"/>
    <property type="project" value="TreeGrafter"/>
</dbReference>
<protein>
    <submittedName>
        <fullName evidence="1">Putative lipoprotein</fullName>
    </submittedName>
</protein>
<proteinExistence type="predicted"/>
<sequence>MKAVRIGHFFRNTGKILFIALVLSSCASMQVSRVAEDEEIALTDKWNDEDSRLVAGEMIEDMLAYPWLKRFNKDHVGKEPTIVIQRIKNKSHEHIAVDTFINDIKRAVMRSGKAGFIASGAEREATRRELREQDLNASESSRMEMGEEQGANFALSGTINSIVDQLDGKRVTFYQVDLKLINVQTTREEWNGQKKIKKFMKRSKFSF</sequence>
<accession>A0A3B1CJW2</accession>
<dbReference type="Pfam" id="PF13036">
    <property type="entry name" value="LpoB"/>
    <property type="match status" value="1"/>
</dbReference>
<name>A0A3B1CJW2_9ZZZZ</name>
<dbReference type="PANTHER" id="PTHR40593">
    <property type="entry name" value="PENICILLIN-BINDING PROTEIN ACTIVATOR LPOB"/>
    <property type="match status" value="1"/>
</dbReference>